<reference evidence="2" key="1">
    <citation type="submission" date="2014-09" db="EMBL/GenBank/DDBJ databases">
        <authorList>
            <person name="Sharma Rahul"/>
            <person name="Thines Marco"/>
        </authorList>
    </citation>
    <scope>NUCLEOTIDE SEQUENCE [LARGE SCALE GENOMIC DNA]</scope>
</reference>
<accession>A0A0P1AMX4</accession>
<protein>
    <submittedName>
        <fullName evidence="1">Uncharacterized protein</fullName>
    </submittedName>
</protein>
<proteinExistence type="predicted"/>
<name>A0A0P1AMX4_PLAHL</name>
<organism evidence="1 2">
    <name type="scientific">Plasmopara halstedii</name>
    <name type="common">Downy mildew of sunflower</name>
    <dbReference type="NCBI Taxonomy" id="4781"/>
    <lineage>
        <taxon>Eukaryota</taxon>
        <taxon>Sar</taxon>
        <taxon>Stramenopiles</taxon>
        <taxon>Oomycota</taxon>
        <taxon>Peronosporomycetes</taxon>
        <taxon>Peronosporales</taxon>
        <taxon>Peronosporaceae</taxon>
        <taxon>Plasmopara</taxon>
    </lineage>
</organism>
<evidence type="ECO:0000313" key="1">
    <source>
        <dbReference type="EMBL" id="CEG42316.1"/>
    </source>
</evidence>
<dbReference type="EMBL" id="CCYD01000610">
    <property type="protein sequence ID" value="CEG42316.1"/>
    <property type="molecule type" value="Genomic_DNA"/>
</dbReference>
<dbReference type="GeneID" id="36407654"/>
<dbReference type="RefSeq" id="XP_024578685.1">
    <property type="nucleotide sequence ID" value="XM_024728183.1"/>
</dbReference>
<keyword evidence="2" id="KW-1185">Reference proteome</keyword>
<sequence>MSVFISHMDLPSLHTLSRAILDVRAANVVVSREILKRLKQSPGYDPSSIPHDWEYLLTQWINHFYTRERVHLILRQSDLKPRNLQQVLGYYDQIKSTLQ</sequence>
<evidence type="ECO:0000313" key="2">
    <source>
        <dbReference type="Proteomes" id="UP000054928"/>
    </source>
</evidence>
<dbReference type="AlphaFoldDB" id="A0A0P1AMX4"/>
<dbReference type="Proteomes" id="UP000054928">
    <property type="component" value="Unassembled WGS sequence"/>
</dbReference>